<evidence type="ECO:0000313" key="2">
    <source>
        <dbReference type="Proteomes" id="UP000199206"/>
    </source>
</evidence>
<gene>
    <name evidence="1" type="ORF">SAMN05192583_1584</name>
</gene>
<dbReference type="EMBL" id="FOCF01000003">
    <property type="protein sequence ID" value="SEM93677.1"/>
    <property type="molecule type" value="Genomic_DNA"/>
</dbReference>
<dbReference type="OrthoDB" id="7363783at2"/>
<evidence type="ECO:0000313" key="1">
    <source>
        <dbReference type="EMBL" id="SEM93677.1"/>
    </source>
</evidence>
<reference evidence="2" key="1">
    <citation type="submission" date="2016-10" db="EMBL/GenBank/DDBJ databases">
        <authorList>
            <person name="Varghese N."/>
            <person name="Submissions S."/>
        </authorList>
    </citation>
    <scope>NUCLEOTIDE SEQUENCE [LARGE SCALE GENOMIC DNA]</scope>
    <source>
        <strain evidence="2">S6-262</strain>
    </source>
</reference>
<name>A0A1H8CHX0_9SPHN</name>
<organism evidence="1 2">
    <name type="scientific">Sphingomonas gellani</name>
    <dbReference type="NCBI Taxonomy" id="1166340"/>
    <lineage>
        <taxon>Bacteria</taxon>
        <taxon>Pseudomonadati</taxon>
        <taxon>Pseudomonadota</taxon>
        <taxon>Alphaproteobacteria</taxon>
        <taxon>Sphingomonadales</taxon>
        <taxon>Sphingomonadaceae</taxon>
        <taxon>Sphingomonas</taxon>
    </lineage>
</organism>
<protein>
    <submittedName>
        <fullName evidence="1">Uncharacterized protein</fullName>
    </submittedName>
</protein>
<dbReference type="InterPro" id="IPR054234">
    <property type="entry name" value="DUF6961"/>
</dbReference>
<dbReference type="Proteomes" id="UP000199206">
    <property type="component" value="Unassembled WGS sequence"/>
</dbReference>
<dbReference type="AlphaFoldDB" id="A0A1H8CHX0"/>
<proteinExistence type="predicted"/>
<accession>A0A1H8CHX0</accession>
<dbReference type="Pfam" id="PF22284">
    <property type="entry name" value="DUF6961"/>
    <property type="match status" value="1"/>
</dbReference>
<dbReference type="STRING" id="1166340.SAMN05192583_1584"/>
<keyword evidence="2" id="KW-1185">Reference proteome</keyword>
<sequence length="62" mass="7045">MTPDQERWAEAIAMHRMHGDRAVPWLAERVGELALIGDEAGVGRFREIAWRLEQLTTQGSVE</sequence>